<accession>A0A1W0AA97</accession>
<dbReference type="InterPro" id="IPR036812">
    <property type="entry name" value="NAD(P)_OxRdtase_dom_sf"/>
</dbReference>
<dbReference type="OrthoDB" id="115600at2759"/>
<sequence length="467" mass="52424">MLRCVRWNPRWKSGVSLLHLGRATAEDTSSFTSQVNSKRLLRFPTENVTITPLGYGSPTMFTKESRMLDHIKDSVLVHNNNVIQTHFWYAAKDSEAVSLAYTAEPVAINELFGDDEVSRNSIVLTAILDDKLDGPALNPLEKLSKEAVKYQLDRIRRALDIEVLDIAFLRLPAEVIESSSKAVIQETIAALEEAIAEKQIQGYGFAFPSTSTTIQTETFIQNVLFADDVWRSGCVALQIPINIQEGLTFDLHQKKQVALFGELPLDIHVKVGRDVKPLNLSSVPEKLSGEEIALKLKESFSFALNVEQKYRETIHPANSATAPSPDDIAWAHILAYQHEQFNNFAEWVYIRETQISPRIEETLNALNQVEGTKEFAFAYSVAIRELLRYFDASIEMIARNLNQDIQTKLQEIGVEAETLQEAVIHTALSSNADCIVVGEDLPTRGGLMEKPKLSREIIEAVNSQEWQ</sequence>
<protein>
    <recommendedName>
        <fullName evidence="3">NADP-dependent oxidoreductase domain-containing protein</fullName>
    </recommendedName>
</protein>
<dbReference type="AlphaFoldDB" id="A0A1W0AA97"/>
<comment type="caution">
    <text evidence="1">The sequence shown here is derived from an EMBL/GenBank/DDBJ whole genome shotgun (WGS) entry which is preliminary data.</text>
</comment>
<gene>
    <name evidence="1" type="ORF">THRCLA_00776</name>
</gene>
<proteinExistence type="predicted"/>
<evidence type="ECO:0000313" key="2">
    <source>
        <dbReference type="Proteomes" id="UP000243217"/>
    </source>
</evidence>
<reference evidence="1 2" key="1">
    <citation type="journal article" date="2014" name="Genome Biol. Evol.">
        <title>The secreted proteins of Achlya hypogyna and Thraustotheca clavata identify the ancestral oomycete secretome and reveal gene acquisitions by horizontal gene transfer.</title>
        <authorList>
            <person name="Misner I."/>
            <person name="Blouin N."/>
            <person name="Leonard G."/>
            <person name="Richards T.A."/>
            <person name="Lane C.E."/>
        </authorList>
    </citation>
    <scope>NUCLEOTIDE SEQUENCE [LARGE SCALE GENOMIC DNA]</scope>
    <source>
        <strain evidence="1 2">ATCC 34112</strain>
    </source>
</reference>
<dbReference type="SUPFAM" id="SSF51430">
    <property type="entry name" value="NAD(P)-linked oxidoreductase"/>
    <property type="match status" value="1"/>
</dbReference>
<evidence type="ECO:0000313" key="1">
    <source>
        <dbReference type="EMBL" id="OQS07216.1"/>
    </source>
</evidence>
<organism evidence="1 2">
    <name type="scientific">Thraustotheca clavata</name>
    <dbReference type="NCBI Taxonomy" id="74557"/>
    <lineage>
        <taxon>Eukaryota</taxon>
        <taxon>Sar</taxon>
        <taxon>Stramenopiles</taxon>
        <taxon>Oomycota</taxon>
        <taxon>Saprolegniomycetes</taxon>
        <taxon>Saprolegniales</taxon>
        <taxon>Achlyaceae</taxon>
        <taxon>Thraustotheca</taxon>
    </lineage>
</organism>
<evidence type="ECO:0008006" key="3">
    <source>
        <dbReference type="Google" id="ProtNLM"/>
    </source>
</evidence>
<name>A0A1W0AA97_9STRA</name>
<dbReference type="Proteomes" id="UP000243217">
    <property type="component" value="Unassembled WGS sequence"/>
</dbReference>
<dbReference type="EMBL" id="JNBS01000264">
    <property type="protein sequence ID" value="OQS07216.1"/>
    <property type="molecule type" value="Genomic_DNA"/>
</dbReference>
<dbReference type="Gene3D" id="3.20.20.100">
    <property type="entry name" value="NADP-dependent oxidoreductase domain"/>
    <property type="match status" value="1"/>
</dbReference>
<keyword evidence="2" id="KW-1185">Reference proteome</keyword>